<dbReference type="Proteomes" id="UP000595140">
    <property type="component" value="Unassembled WGS sequence"/>
</dbReference>
<dbReference type="InterPro" id="IPR056284">
    <property type="entry name" value="AIR9-like_A9"/>
</dbReference>
<feature type="domain" description="AIR9-like A9" evidence="3">
    <location>
        <begin position="300"/>
        <end position="377"/>
    </location>
</feature>
<gene>
    <name evidence="4" type="ORF">CCAM_LOCUS18202</name>
</gene>
<dbReference type="PANTHER" id="PTHR31149:SF7">
    <property type="entry name" value="EXPRESSED PROTEIN"/>
    <property type="match status" value="1"/>
</dbReference>
<dbReference type="AlphaFoldDB" id="A0A484LK36"/>
<organism evidence="4 5">
    <name type="scientific">Cuscuta campestris</name>
    <dbReference type="NCBI Taxonomy" id="132261"/>
    <lineage>
        <taxon>Eukaryota</taxon>
        <taxon>Viridiplantae</taxon>
        <taxon>Streptophyta</taxon>
        <taxon>Embryophyta</taxon>
        <taxon>Tracheophyta</taxon>
        <taxon>Spermatophyta</taxon>
        <taxon>Magnoliopsida</taxon>
        <taxon>eudicotyledons</taxon>
        <taxon>Gunneridae</taxon>
        <taxon>Pentapetalae</taxon>
        <taxon>asterids</taxon>
        <taxon>lamiids</taxon>
        <taxon>Solanales</taxon>
        <taxon>Convolvulaceae</taxon>
        <taxon>Cuscuteae</taxon>
        <taxon>Cuscuta</taxon>
        <taxon>Cuscuta subgen. Grammica</taxon>
        <taxon>Cuscuta sect. Cleistogrammica</taxon>
    </lineage>
</organism>
<evidence type="ECO:0000256" key="1">
    <source>
        <dbReference type="SAM" id="MobiDB-lite"/>
    </source>
</evidence>
<feature type="region of interest" description="Disordered" evidence="1">
    <location>
        <begin position="1"/>
        <end position="60"/>
    </location>
</feature>
<dbReference type="EMBL" id="OOIL02001545">
    <property type="protein sequence ID" value="VFQ76426.1"/>
    <property type="molecule type" value="Genomic_DNA"/>
</dbReference>
<dbReference type="FunFam" id="2.60.40.2700:FF:000001">
    <property type="entry name" value="Transmembrane protein"/>
    <property type="match status" value="1"/>
</dbReference>
<dbReference type="PANTHER" id="PTHR31149">
    <property type="entry name" value="EXPRESSED PROTEIN"/>
    <property type="match status" value="1"/>
</dbReference>
<name>A0A484LK36_9ASTE</name>
<sequence length="510" mass="56442">MKESEISSHSSMNLDKDVGHPAKSSNLTNRQNLDMTSIGNSLKGNEGFSSPAEQKTMDPVSRAKAQQREIRSLREQIALASVRESQLLNDKYILEKKFSELRLALDEKQSEAIASASNELARRKGDLEHNLRLINELKEMEDERYVFMSSMLGLLTEYGISPRVANASTLTHHIKHVHDELKMKIRIAHAKIETLNSMAASGSLKVGSFGFIPMNNQVPGSSMHMDEQILNDQGNIGTQISSLSPNPNLNIPNDSGNLFSGNGLNVSYGEKPNEPDQFPWGNKLSNSMSTEGRGPGIEGFQIIGDATPGGRLQGCGYPVQGTSLCMFQWVRHNPDGTRQYIEGATNPEYVVTADDVDKFISVECIPMDEQGNQGELVRLFANDQNKITCDHGMQWDIDANVSNGKAAFDVLMLVDSSENWEPATFFLSQSSFQVQLHRSQAVVLAEKFSKDLSVKIPSGLSSQFIISCPNGSSHPFSTTNDDVRMRDTLVLTMRIFQNKQALDERRKAKA</sequence>
<dbReference type="GO" id="GO:0005886">
    <property type="term" value="C:plasma membrane"/>
    <property type="evidence" value="ECO:0007669"/>
    <property type="project" value="TreeGrafter"/>
</dbReference>
<dbReference type="Pfam" id="PF23080">
    <property type="entry name" value="DUF7046"/>
    <property type="match status" value="1"/>
</dbReference>
<evidence type="ECO:0000313" key="4">
    <source>
        <dbReference type="EMBL" id="VFQ76426.1"/>
    </source>
</evidence>
<dbReference type="Gene3D" id="2.60.40.2700">
    <property type="match status" value="1"/>
</dbReference>
<accession>A0A484LK36</accession>
<reference evidence="4 5" key="1">
    <citation type="submission" date="2018-04" db="EMBL/GenBank/DDBJ databases">
        <authorList>
            <person name="Vogel A."/>
        </authorList>
    </citation>
    <scope>NUCLEOTIDE SEQUENCE [LARGE SCALE GENOMIC DNA]</scope>
</reference>
<dbReference type="Pfam" id="PF23197">
    <property type="entry name" value="IG_AIR9"/>
    <property type="match status" value="1"/>
</dbReference>
<evidence type="ECO:0000313" key="5">
    <source>
        <dbReference type="Proteomes" id="UP000595140"/>
    </source>
</evidence>
<feature type="domain" description="DUF7046" evidence="2">
    <location>
        <begin position="418"/>
        <end position="509"/>
    </location>
</feature>
<proteinExistence type="predicted"/>
<evidence type="ECO:0000259" key="2">
    <source>
        <dbReference type="Pfam" id="PF23080"/>
    </source>
</evidence>
<feature type="compositionally biased region" description="Polar residues" evidence="1">
    <location>
        <begin position="23"/>
        <end position="53"/>
    </location>
</feature>
<keyword evidence="5" id="KW-1185">Reference proteome</keyword>
<evidence type="ECO:0000259" key="3">
    <source>
        <dbReference type="Pfam" id="PF23197"/>
    </source>
</evidence>
<protein>
    <submittedName>
        <fullName evidence="4">Uncharacterized protein</fullName>
    </submittedName>
</protein>
<dbReference type="InterPro" id="IPR055474">
    <property type="entry name" value="DUF7046"/>
</dbReference>
<dbReference type="OrthoDB" id="1890867at2759"/>